<proteinExistence type="predicted"/>
<dbReference type="Proteomes" id="UP001516400">
    <property type="component" value="Unassembled WGS sequence"/>
</dbReference>
<accession>A0ABD2P9Y1</accession>
<sequence length="123" mass="14571">MTTKKDKLKSSIKLRDPAIMKERLISPKVWPTGIVINHLLNLQRRLEEVNTGCIQSGFLLNDTFEYGQTYSVDEVMVERFDSEPAISRVKLKGYQQMFWEHLQHIILQKFQKYYQLILKYYGA</sequence>
<organism evidence="1 2">
    <name type="scientific">Cryptolaemus montrouzieri</name>
    <dbReference type="NCBI Taxonomy" id="559131"/>
    <lineage>
        <taxon>Eukaryota</taxon>
        <taxon>Metazoa</taxon>
        <taxon>Ecdysozoa</taxon>
        <taxon>Arthropoda</taxon>
        <taxon>Hexapoda</taxon>
        <taxon>Insecta</taxon>
        <taxon>Pterygota</taxon>
        <taxon>Neoptera</taxon>
        <taxon>Endopterygota</taxon>
        <taxon>Coleoptera</taxon>
        <taxon>Polyphaga</taxon>
        <taxon>Cucujiformia</taxon>
        <taxon>Coccinelloidea</taxon>
        <taxon>Coccinellidae</taxon>
        <taxon>Scymninae</taxon>
        <taxon>Scymnini</taxon>
        <taxon>Cryptolaemus</taxon>
    </lineage>
</organism>
<protein>
    <submittedName>
        <fullName evidence="1">Uncharacterized protein</fullName>
    </submittedName>
</protein>
<keyword evidence="2" id="KW-1185">Reference proteome</keyword>
<dbReference type="EMBL" id="JABFTP020000185">
    <property type="protein sequence ID" value="KAL3287649.1"/>
    <property type="molecule type" value="Genomic_DNA"/>
</dbReference>
<evidence type="ECO:0000313" key="2">
    <source>
        <dbReference type="Proteomes" id="UP001516400"/>
    </source>
</evidence>
<dbReference type="AlphaFoldDB" id="A0ABD2P9Y1"/>
<evidence type="ECO:0000313" key="1">
    <source>
        <dbReference type="EMBL" id="KAL3287649.1"/>
    </source>
</evidence>
<reference evidence="1 2" key="1">
    <citation type="journal article" date="2021" name="BMC Biol.">
        <title>Horizontally acquired antibacterial genes associated with adaptive radiation of ladybird beetles.</title>
        <authorList>
            <person name="Li H.S."/>
            <person name="Tang X.F."/>
            <person name="Huang Y.H."/>
            <person name="Xu Z.Y."/>
            <person name="Chen M.L."/>
            <person name="Du X.Y."/>
            <person name="Qiu B.Y."/>
            <person name="Chen P.T."/>
            <person name="Zhang W."/>
            <person name="Slipinski A."/>
            <person name="Escalona H.E."/>
            <person name="Waterhouse R.M."/>
            <person name="Zwick A."/>
            <person name="Pang H."/>
        </authorList>
    </citation>
    <scope>NUCLEOTIDE SEQUENCE [LARGE SCALE GENOMIC DNA]</scope>
    <source>
        <strain evidence="1">SYSU2018</strain>
    </source>
</reference>
<gene>
    <name evidence="1" type="ORF">HHI36_002116</name>
</gene>
<comment type="caution">
    <text evidence="1">The sequence shown here is derived from an EMBL/GenBank/DDBJ whole genome shotgun (WGS) entry which is preliminary data.</text>
</comment>
<name>A0ABD2P9Y1_9CUCU</name>